<evidence type="ECO:0000259" key="2">
    <source>
        <dbReference type="Pfam" id="PF00326"/>
    </source>
</evidence>
<dbReference type="eggNOG" id="arCOG01649">
    <property type="taxonomic scope" value="Archaea"/>
</dbReference>
<dbReference type="GO" id="GO:0006508">
    <property type="term" value="P:proteolysis"/>
    <property type="evidence" value="ECO:0007669"/>
    <property type="project" value="InterPro"/>
</dbReference>
<dbReference type="SMR" id="A8MDX1"/>
<dbReference type="Gene3D" id="3.40.50.1820">
    <property type="entry name" value="alpha/beta hydrolase"/>
    <property type="match status" value="1"/>
</dbReference>
<evidence type="ECO:0000313" key="3">
    <source>
        <dbReference type="EMBL" id="ABW01977.1"/>
    </source>
</evidence>
<dbReference type="Pfam" id="PF00326">
    <property type="entry name" value="Peptidase_S9"/>
    <property type="match status" value="1"/>
</dbReference>
<organism evidence="3 4">
    <name type="scientific">Caldivirga maquilingensis (strain ATCC 700844 / DSM 13496 / JCM 10307 / IC-167)</name>
    <dbReference type="NCBI Taxonomy" id="397948"/>
    <lineage>
        <taxon>Archaea</taxon>
        <taxon>Thermoproteota</taxon>
        <taxon>Thermoprotei</taxon>
        <taxon>Thermoproteales</taxon>
        <taxon>Thermoproteaceae</taxon>
        <taxon>Caldivirga</taxon>
    </lineage>
</organism>
<dbReference type="SUPFAM" id="SSF53474">
    <property type="entry name" value="alpha/beta-Hydrolases"/>
    <property type="match status" value="1"/>
</dbReference>
<dbReference type="PANTHER" id="PTHR22946">
    <property type="entry name" value="DIENELACTONE HYDROLASE DOMAIN-CONTAINING PROTEIN-RELATED"/>
    <property type="match status" value="1"/>
</dbReference>
<dbReference type="InterPro" id="IPR050261">
    <property type="entry name" value="FrsA_esterase"/>
</dbReference>
<dbReference type="AlphaFoldDB" id="A8MDX1"/>
<evidence type="ECO:0000313" key="4">
    <source>
        <dbReference type="Proteomes" id="UP000001137"/>
    </source>
</evidence>
<accession>A8MDX1</accession>
<protein>
    <submittedName>
        <fullName evidence="3">Dienelactone hydrolase</fullName>
    </submittedName>
</protein>
<dbReference type="HOGENOM" id="CLU_048353_3_2_2"/>
<dbReference type="GeneID" id="5709038"/>
<reference evidence="3 4" key="1">
    <citation type="submission" date="2007-10" db="EMBL/GenBank/DDBJ databases">
        <title>Complete sequence of Caldivirga maquilingensis IC-167.</title>
        <authorList>
            <consortium name="US DOE Joint Genome Institute"/>
            <person name="Copeland A."/>
            <person name="Lucas S."/>
            <person name="Lapidus A."/>
            <person name="Barry K."/>
            <person name="Glavina del Rio T."/>
            <person name="Dalin E."/>
            <person name="Tice H."/>
            <person name="Pitluck S."/>
            <person name="Saunders E."/>
            <person name="Brettin T."/>
            <person name="Bruce D."/>
            <person name="Detter J.C."/>
            <person name="Han C."/>
            <person name="Schmutz J."/>
            <person name="Larimer F."/>
            <person name="Land M."/>
            <person name="Hauser L."/>
            <person name="Kyrpides N."/>
            <person name="Ivanova N."/>
            <person name="Biddle J.F."/>
            <person name="Zhang Z."/>
            <person name="Fitz-Gibbon S.T."/>
            <person name="Lowe T.M."/>
            <person name="Saltikov C."/>
            <person name="House C.H."/>
            <person name="Richardson P."/>
        </authorList>
    </citation>
    <scope>NUCLEOTIDE SEQUENCE [LARGE SCALE GENOMIC DNA]</scope>
    <source>
        <strain evidence="4">ATCC 700844 / DSM 13496 / JCM 10307 / IC-167</strain>
    </source>
</reference>
<dbReference type="OrthoDB" id="25019at2157"/>
<dbReference type="InterPro" id="IPR001375">
    <property type="entry name" value="Peptidase_S9_cat"/>
</dbReference>
<gene>
    <name evidence="3" type="ordered locus">Cmaq_1150</name>
</gene>
<feature type="domain" description="Peptidase S9 prolyl oligopeptidase catalytic" evidence="2">
    <location>
        <begin position="57"/>
        <end position="252"/>
    </location>
</feature>
<dbReference type="KEGG" id="cma:Cmaq_1150"/>
<dbReference type="RefSeq" id="WP_012186196.1">
    <property type="nucleotide sequence ID" value="NC_009954.1"/>
</dbReference>
<dbReference type="GO" id="GO:0016788">
    <property type="term" value="F:hydrolase activity, acting on ester bonds"/>
    <property type="evidence" value="ECO:0007669"/>
    <property type="project" value="UniProtKB-ARBA"/>
</dbReference>
<dbReference type="GO" id="GO:0008236">
    <property type="term" value="F:serine-type peptidase activity"/>
    <property type="evidence" value="ECO:0007669"/>
    <property type="project" value="InterPro"/>
</dbReference>
<dbReference type="InterPro" id="IPR029058">
    <property type="entry name" value="AB_hydrolase_fold"/>
</dbReference>
<dbReference type="PANTHER" id="PTHR22946:SF9">
    <property type="entry name" value="POLYKETIDE TRANSFERASE AF380"/>
    <property type="match status" value="1"/>
</dbReference>
<dbReference type="STRING" id="397948.Cmaq_1150"/>
<name>A8MDX1_CALMQ</name>
<sequence length="254" mass="28365">MQCTESPSILPVNDGWLFSIVDRPNASGRFPAVVMLHGFTGNHIEANRLYVDIARALCGAGFVVVRFDYRNHGDSSGLFEDFDIENAVNDAEYMVNYTLKLGYVDSSRLALIGLSMGGHIALRIYSRMPNIVKAVILLSPGISFRGIGKLLEQARGDYVYFGAFRLRVSNVTKMANSDAMSVADLINVPVMIIHAKDDEAVPYQQSVEFHNRVKYNDKTLVLLDKGGHVFSDYEIKSKVIEAIVNWLREKLRVS</sequence>
<dbReference type="Proteomes" id="UP000001137">
    <property type="component" value="Chromosome"/>
</dbReference>
<keyword evidence="1 3" id="KW-0378">Hydrolase</keyword>
<dbReference type="EMBL" id="CP000852">
    <property type="protein sequence ID" value="ABW01977.1"/>
    <property type="molecule type" value="Genomic_DNA"/>
</dbReference>
<evidence type="ECO:0000256" key="1">
    <source>
        <dbReference type="ARBA" id="ARBA00022801"/>
    </source>
</evidence>
<keyword evidence="4" id="KW-1185">Reference proteome</keyword>
<proteinExistence type="predicted"/>